<evidence type="ECO:0000313" key="2">
    <source>
        <dbReference type="EMBL" id="SDB58779.1"/>
    </source>
</evidence>
<proteinExistence type="predicted"/>
<feature type="signal peptide" evidence="1">
    <location>
        <begin position="1"/>
        <end position="25"/>
    </location>
</feature>
<gene>
    <name evidence="2" type="ORF">SAMN02982931_04734</name>
</gene>
<organism evidence="2 3">
    <name type="scientific">Bauldia litoralis</name>
    <dbReference type="NCBI Taxonomy" id="665467"/>
    <lineage>
        <taxon>Bacteria</taxon>
        <taxon>Pseudomonadati</taxon>
        <taxon>Pseudomonadota</taxon>
        <taxon>Alphaproteobacteria</taxon>
        <taxon>Hyphomicrobiales</taxon>
        <taxon>Kaistiaceae</taxon>
        <taxon>Bauldia</taxon>
    </lineage>
</organism>
<keyword evidence="1" id="KW-0732">Signal</keyword>
<accession>A0A1G6EMV2</accession>
<protein>
    <recommendedName>
        <fullName evidence="4">MacB-like periplasmic core domain-containing protein</fullName>
    </recommendedName>
</protein>
<dbReference type="EMBL" id="FMXQ01000017">
    <property type="protein sequence ID" value="SDB58779.1"/>
    <property type="molecule type" value="Genomic_DNA"/>
</dbReference>
<sequence>MGPPMFRYFLVTGLAIVALASSADAGRACGFEDPNSATMQRVKLNLIYPNSLYVQGAVDEALREGVLLPTHFTRPGDFFALQRTTSNLRQFAVLVDDAASDLPQFSMVLMGPVLWTRFHPTVEGITVENHVAGPLPDDLVVVMDVPALAALVSGDVSGAYANETGLVRYYGNPAEIEILRETLAAKFTR</sequence>
<evidence type="ECO:0000313" key="3">
    <source>
        <dbReference type="Proteomes" id="UP000199071"/>
    </source>
</evidence>
<dbReference type="AlphaFoldDB" id="A0A1G6EMV2"/>
<dbReference type="Proteomes" id="UP000199071">
    <property type="component" value="Unassembled WGS sequence"/>
</dbReference>
<name>A0A1G6EMV2_9HYPH</name>
<keyword evidence="3" id="KW-1185">Reference proteome</keyword>
<feature type="chain" id="PRO_5011683337" description="MacB-like periplasmic core domain-containing protein" evidence="1">
    <location>
        <begin position="26"/>
        <end position="189"/>
    </location>
</feature>
<evidence type="ECO:0008006" key="4">
    <source>
        <dbReference type="Google" id="ProtNLM"/>
    </source>
</evidence>
<evidence type="ECO:0000256" key="1">
    <source>
        <dbReference type="SAM" id="SignalP"/>
    </source>
</evidence>
<dbReference type="STRING" id="665467.SAMN02982931_04734"/>
<reference evidence="2 3" key="1">
    <citation type="submission" date="2016-10" db="EMBL/GenBank/DDBJ databases">
        <authorList>
            <person name="de Groot N.N."/>
        </authorList>
    </citation>
    <scope>NUCLEOTIDE SEQUENCE [LARGE SCALE GENOMIC DNA]</scope>
    <source>
        <strain evidence="2 3">ATCC 35022</strain>
    </source>
</reference>